<name>A0ABV5J515_9BACT</name>
<comment type="similarity">
    <text evidence="2">Belongs to the SusD family.</text>
</comment>
<evidence type="ECO:0000313" key="8">
    <source>
        <dbReference type="Proteomes" id="UP001589654"/>
    </source>
</evidence>
<comment type="caution">
    <text evidence="7">The sequence shown here is derived from an EMBL/GenBank/DDBJ whole genome shotgun (WGS) entry which is preliminary data.</text>
</comment>
<evidence type="ECO:0000256" key="5">
    <source>
        <dbReference type="ARBA" id="ARBA00023237"/>
    </source>
</evidence>
<dbReference type="SUPFAM" id="SSF48452">
    <property type="entry name" value="TPR-like"/>
    <property type="match status" value="1"/>
</dbReference>
<organism evidence="7 8">
    <name type="scientific">Echinicola jeungdonensis</name>
    <dbReference type="NCBI Taxonomy" id="709343"/>
    <lineage>
        <taxon>Bacteria</taxon>
        <taxon>Pseudomonadati</taxon>
        <taxon>Bacteroidota</taxon>
        <taxon>Cytophagia</taxon>
        <taxon>Cytophagales</taxon>
        <taxon>Cyclobacteriaceae</taxon>
        <taxon>Echinicola</taxon>
    </lineage>
</organism>
<keyword evidence="5" id="KW-0998">Cell outer membrane</keyword>
<comment type="subcellular location">
    <subcellularLocation>
        <location evidence="1">Cell outer membrane</location>
    </subcellularLocation>
</comment>
<reference evidence="7 8" key="1">
    <citation type="submission" date="2024-09" db="EMBL/GenBank/DDBJ databases">
        <authorList>
            <person name="Sun Q."/>
            <person name="Mori K."/>
        </authorList>
    </citation>
    <scope>NUCLEOTIDE SEQUENCE [LARGE SCALE GENOMIC DNA]</scope>
    <source>
        <strain evidence="7 8">CECT 7682</strain>
    </source>
</reference>
<evidence type="ECO:0000256" key="4">
    <source>
        <dbReference type="ARBA" id="ARBA00023136"/>
    </source>
</evidence>
<dbReference type="Gene3D" id="1.25.40.390">
    <property type="match status" value="1"/>
</dbReference>
<protein>
    <submittedName>
        <fullName evidence="7">RagB/SusD family nutrient uptake outer membrane protein</fullName>
    </submittedName>
</protein>
<dbReference type="Pfam" id="PF07980">
    <property type="entry name" value="SusD_RagB"/>
    <property type="match status" value="1"/>
</dbReference>
<proteinExistence type="inferred from homology"/>
<evidence type="ECO:0000256" key="2">
    <source>
        <dbReference type="ARBA" id="ARBA00006275"/>
    </source>
</evidence>
<dbReference type="Proteomes" id="UP001589654">
    <property type="component" value="Unassembled WGS sequence"/>
</dbReference>
<dbReference type="PROSITE" id="PS51257">
    <property type="entry name" value="PROKAR_LIPOPROTEIN"/>
    <property type="match status" value="1"/>
</dbReference>
<keyword evidence="3" id="KW-0732">Signal</keyword>
<sequence length="498" mass="56201">MKRSKIIYALSLAALFSCTDLDEELKSDLPAAKAKEFLNANVDFSSLMETVYRDFDSRFIQHAGCVWLFQEISADGAIVPSRPSGWDNGGVYRQLHTHTWVPQNPYIQSLWNGLNKGIFDATNVLNFDPTQELAAEARFLRAFFMYNVLDLFNQVPFREPGDNLLEPSTVLKGAEATDFIISEVEEVLPLLTQGGPAYRASQNAAHGLLAKLYLNRAVYENRENPQFDQADLDKVIEHVDAIEGKSLDFYWDSFSPNNNEASTELVFTIEGKGGVRSHSLWVWWHAIFPGEMTLPNGGGWNGFASTPEVYELFEEDDIRRYYDHPVTTPRGYNAGFLTGQQYDADGDPIPNVVFTKEIPTIVGASLYNGYRPVKYIPDYENPGAADNDIVLLRYADLLLMKAEALLRKGMDTEALAIVNDIREMRGVDALGSLDLDVLLDERGRELFWEGHRRQDMVRYGKFLGSWTLKEPSDPKYLIFPIPPADVLANPNLDQNPDF</sequence>
<keyword evidence="4" id="KW-0472">Membrane</keyword>
<feature type="domain" description="RagB/SusD" evidence="6">
    <location>
        <begin position="296"/>
        <end position="466"/>
    </location>
</feature>
<dbReference type="InterPro" id="IPR011990">
    <property type="entry name" value="TPR-like_helical_dom_sf"/>
</dbReference>
<dbReference type="EMBL" id="JBHMEW010000055">
    <property type="protein sequence ID" value="MFB9211905.1"/>
    <property type="molecule type" value="Genomic_DNA"/>
</dbReference>
<keyword evidence="8" id="KW-1185">Reference proteome</keyword>
<evidence type="ECO:0000256" key="3">
    <source>
        <dbReference type="ARBA" id="ARBA00022729"/>
    </source>
</evidence>
<gene>
    <name evidence="7" type="ORF">ACFFUR_08810</name>
</gene>
<dbReference type="InterPro" id="IPR012944">
    <property type="entry name" value="SusD_RagB_dom"/>
</dbReference>
<evidence type="ECO:0000256" key="1">
    <source>
        <dbReference type="ARBA" id="ARBA00004442"/>
    </source>
</evidence>
<accession>A0ABV5J515</accession>
<evidence type="ECO:0000313" key="7">
    <source>
        <dbReference type="EMBL" id="MFB9211905.1"/>
    </source>
</evidence>
<evidence type="ECO:0000259" key="6">
    <source>
        <dbReference type="Pfam" id="PF07980"/>
    </source>
</evidence>
<dbReference type="RefSeq" id="WP_290247964.1">
    <property type="nucleotide sequence ID" value="NZ_JAUFQT010000001.1"/>
</dbReference>